<evidence type="ECO:0000256" key="12">
    <source>
        <dbReference type="ARBA" id="ARBA00022958"/>
    </source>
</evidence>
<accession>I4EGH9</accession>
<comment type="cofactor">
    <cofactor evidence="16">
        <name>NH4(+)</name>
        <dbReference type="ChEBI" id="CHEBI:28938"/>
    </cofactor>
    <cofactor evidence="16">
        <name>K(+)</name>
        <dbReference type="ChEBI" id="CHEBI:29103"/>
    </cofactor>
    <text evidence="16">A monovalent cation. Ammonium or potassium.</text>
</comment>
<dbReference type="SUPFAM" id="SSF53067">
    <property type="entry name" value="Actin-like ATPase domain"/>
    <property type="match status" value="2"/>
</dbReference>
<evidence type="ECO:0000256" key="7">
    <source>
        <dbReference type="ARBA" id="ARBA00022490"/>
    </source>
</evidence>
<evidence type="ECO:0000256" key="3">
    <source>
        <dbReference type="ARBA" id="ARBA00004496"/>
    </source>
</evidence>
<keyword evidence="8 16" id="KW-0808">Transferase</keyword>
<dbReference type="GO" id="GO:0015937">
    <property type="term" value="P:coenzyme A biosynthetic process"/>
    <property type="evidence" value="ECO:0007669"/>
    <property type="project" value="UniProtKB-UniRule"/>
</dbReference>
<dbReference type="GO" id="GO:0046872">
    <property type="term" value="F:metal ion binding"/>
    <property type="evidence" value="ECO:0007669"/>
    <property type="project" value="UniProtKB-KW"/>
</dbReference>
<dbReference type="GO" id="GO:0005737">
    <property type="term" value="C:cytoplasm"/>
    <property type="evidence" value="ECO:0007669"/>
    <property type="project" value="UniProtKB-SubCell"/>
</dbReference>
<dbReference type="NCBIfam" id="NF009855">
    <property type="entry name" value="PRK13321.1"/>
    <property type="match status" value="1"/>
</dbReference>
<dbReference type="InterPro" id="IPR004619">
    <property type="entry name" value="Type_III_PanK"/>
</dbReference>
<comment type="cofactor">
    <cofactor evidence="2">
        <name>K(+)</name>
        <dbReference type="ChEBI" id="CHEBI:29103"/>
    </cofactor>
</comment>
<dbReference type="NCBIfam" id="TIGR00671">
    <property type="entry name" value="baf"/>
    <property type="match status" value="1"/>
</dbReference>
<dbReference type="UniPathway" id="UPA00241">
    <property type="reaction ID" value="UER00352"/>
</dbReference>
<dbReference type="Pfam" id="PF03309">
    <property type="entry name" value="Pan_kinase"/>
    <property type="match status" value="1"/>
</dbReference>
<dbReference type="Gene3D" id="3.30.420.40">
    <property type="match status" value="2"/>
</dbReference>
<keyword evidence="7 16" id="KW-0963">Cytoplasm</keyword>
<evidence type="ECO:0000256" key="13">
    <source>
        <dbReference type="ARBA" id="ARBA00022993"/>
    </source>
</evidence>
<dbReference type="GO" id="GO:0004594">
    <property type="term" value="F:pantothenate kinase activity"/>
    <property type="evidence" value="ECO:0007669"/>
    <property type="project" value="UniProtKB-UniRule"/>
</dbReference>
<dbReference type="NCBIfam" id="NF009848">
    <property type="entry name" value="PRK13318.1-6"/>
    <property type="match status" value="1"/>
</dbReference>
<feature type="binding site" evidence="16">
    <location>
        <position position="154"/>
    </location>
    <ligand>
        <name>K(+)</name>
        <dbReference type="ChEBI" id="CHEBI:29103"/>
    </ligand>
</feature>
<dbReference type="EMBL" id="CAGS01000192">
    <property type="protein sequence ID" value="CCF83791.1"/>
    <property type="molecule type" value="Genomic_DNA"/>
</dbReference>
<feature type="binding site" evidence="16">
    <location>
        <position position="209"/>
    </location>
    <ligand>
        <name>substrate</name>
    </ligand>
</feature>
<evidence type="ECO:0000313" key="18">
    <source>
        <dbReference type="Proteomes" id="UP000004221"/>
    </source>
</evidence>
<sequence>MELIDPALSIDRNQGQARPANGENGMLLAIDVGNTNVVIGIFGGRELLASWRLEADRDKSPDEWWALLHTLAVADAIDLHETTSAILSSVVPRLTAAFEEMIQHRFHLEPVIVGADTDLGISIRAESPAEVGPDRLVNTVAAHALYPGPAVVVDFGTATTFDVVTAEGDYLGGAIAPGVTVALEALTGRAARLIAVDLTVPDRAIGRNTTQSIQSGTMLGYIGLIEGLIARISRELGATPTVIATGGLGGIFTGQTPAIQAYEPDLTLIGLRLIHERIQRR</sequence>
<name>I4EGH9_9BACT</name>
<feature type="binding site" evidence="16">
    <location>
        <begin position="132"/>
        <end position="135"/>
    </location>
    <ligand>
        <name>substrate</name>
    </ligand>
</feature>
<evidence type="ECO:0000256" key="1">
    <source>
        <dbReference type="ARBA" id="ARBA00001206"/>
    </source>
</evidence>
<evidence type="ECO:0000256" key="4">
    <source>
        <dbReference type="ARBA" id="ARBA00005225"/>
    </source>
</evidence>
<gene>
    <name evidence="16 17" type="primary">coaX</name>
    <name evidence="17" type="ORF">NITHO_2710014</name>
</gene>
<comment type="subunit">
    <text evidence="5 16">Homodimer.</text>
</comment>
<keyword evidence="16" id="KW-0479">Metal-binding</keyword>
<comment type="caution">
    <text evidence="16">Lacks conserved residue(s) required for the propagation of feature annotation.</text>
</comment>
<comment type="catalytic activity">
    <reaction evidence="1 16">
        <text>(R)-pantothenate + ATP = (R)-4'-phosphopantothenate + ADP + H(+)</text>
        <dbReference type="Rhea" id="RHEA:16373"/>
        <dbReference type="ChEBI" id="CHEBI:10986"/>
        <dbReference type="ChEBI" id="CHEBI:15378"/>
        <dbReference type="ChEBI" id="CHEBI:29032"/>
        <dbReference type="ChEBI" id="CHEBI:30616"/>
        <dbReference type="ChEBI" id="CHEBI:456216"/>
        <dbReference type="EC" id="2.7.1.33"/>
    </reaction>
</comment>
<evidence type="ECO:0000256" key="11">
    <source>
        <dbReference type="ARBA" id="ARBA00022840"/>
    </source>
</evidence>
<keyword evidence="13 16" id="KW-0173">Coenzyme A biosynthesis</keyword>
<dbReference type="AlphaFoldDB" id="I4EGH9"/>
<feature type="binding site" evidence="16">
    <location>
        <position position="157"/>
    </location>
    <ligand>
        <name>ATP</name>
        <dbReference type="ChEBI" id="CHEBI:30616"/>
    </ligand>
</feature>
<keyword evidence="9 16" id="KW-0547">Nucleotide-binding</keyword>
<evidence type="ECO:0000256" key="6">
    <source>
        <dbReference type="ARBA" id="ARBA00012102"/>
    </source>
</evidence>
<evidence type="ECO:0000256" key="15">
    <source>
        <dbReference type="ARBA" id="ARBA00040883"/>
    </source>
</evidence>
<evidence type="ECO:0000256" key="14">
    <source>
        <dbReference type="ARBA" id="ARBA00038036"/>
    </source>
</evidence>
<keyword evidence="11 16" id="KW-0067">ATP-binding</keyword>
<comment type="function">
    <text evidence="16">Catalyzes the phosphorylation of pantothenate (Pan), the first step in CoA biosynthesis.</text>
</comment>
<dbReference type="HAMAP" id="MF_01274">
    <property type="entry name" value="Pantothen_kinase_3"/>
    <property type="match status" value="1"/>
</dbReference>
<dbReference type="RefSeq" id="WP_008477405.1">
    <property type="nucleotide sequence ID" value="NZ_CAGS01000192.1"/>
</dbReference>
<keyword evidence="10 16" id="KW-0418">Kinase</keyword>
<evidence type="ECO:0000256" key="8">
    <source>
        <dbReference type="ARBA" id="ARBA00022679"/>
    </source>
</evidence>
<protein>
    <recommendedName>
        <fullName evidence="15 16">Type III pantothenate kinase</fullName>
        <ecNumber evidence="6 16">2.7.1.33</ecNumber>
    </recommendedName>
    <alternativeName>
        <fullName evidence="16">PanK-III</fullName>
    </alternativeName>
    <alternativeName>
        <fullName evidence="16">Pantothenic acid kinase</fullName>
    </alternativeName>
</protein>
<proteinExistence type="inferred from homology"/>
<dbReference type="Proteomes" id="UP000004221">
    <property type="component" value="Unassembled WGS sequence"/>
</dbReference>
<reference evidence="17 18" key="1">
    <citation type="journal article" date="2012" name="ISME J.">
        <title>Nitrification expanded: discovery, physiology and genomics of a nitrite-oxidizing bacterium from the phylum Chloroflexi.</title>
        <authorList>
            <person name="Sorokin D.Y."/>
            <person name="Lucker S."/>
            <person name="Vejmelkova D."/>
            <person name="Kostrikina N.A."/>
            <person name="Kleerebezem R."/>
            <person name="Rijpstra W.I."/>
            <person name="Damste J.S."/>
            <person name="Le Paslier D."/>
            <person name="Muyzer G."/>
            <person name="Wagner M."/>
            <person name="van Loosdrecht M.C."/>
            <person name="Daims H."/>
        </authorList>
    </citation>
    <scope>NUCLEOTIDE SEQUENCE [LARGE SCALE GENOMIC DNA]</scope>
    <source>
        <strain evidence="18">none</strain>
    </source>
</reference>
<comment type="caution">
    <text evidence="17">The sequence shown here is derived from an EMBL/GenBank/DDBJ whole genome shotgun (WGS) entry which is preliminary data.</text>
</comment>
<evidence type="ECO:0000256" key="5">
    <source>
        <dbReference type="ARBA" id="ARBA00011738"/>
    </source>
</evidence>
<comment type="subcellular location">
    <subcellularLocation>
        <location evidence="3 16">Cytoplasm</location>
    </subcellularLocation>
</comment>
<evidence type="ECO:0000256" key="2">
    <source>
        <dbReference type="ARBA" id="ARBA00001958"/>
    </source>
</evidence>
<evidence type="ECO:0000313" key="17">
    <source>
        <dbReference type="EMBL" id="CCF83791.1"/>
    </source>
</evidence>
<dbReference type="EC" id="2.7.1.33" evidence="6 16"/>
<evidence type="ECO:0000256" key="9">
    <source>
        <dbReference type="ARBA" id="ARBA00022741"/>
    </source>
</evidence>
<dbReference type="InterPro" id="IPR043129">
    <property type="entry name" value="ATPase_NBD"/>
</dbReference>
<evidence type="ECO:0000256" key="16">
    <source>
        <dbReference type="HAMAP-Rule" id="MF_01274"/>
    </source>
</evidence>
<dbReference type="PANTHER" id="PTHR34265">
    <property type="entry name" value="TYPE III PANTOTHENATE KINASE"/>
    <property type="match status" value="1"/>
</dbReference>
<keyword evidence="12 16" id="KW-0630">Potassium</keyword>
<comment type="pathway">
    <text evidence="4 16">Cofactor biosynthesis; coenzyme A biosynthesis; CoA from (R)-pantothenate: step 1/5.</text>
</comment>
<comment type="similarity">
    <text evidence="14 16">Belongs to the type III pantothenate kinase family.</text>
</comment>
<dbReference type="PANTHER" id="PTHR34265:SF1">
    <property type="entry name" value="TYPE III PANTOTHENATE KINASE"/>
    <property type="match status" value="1"/>
</dbReference>
<dbReference type="GO" id="GO:0005524">
    <property type="term" value="F:ATP binding"/>
    <property type="evidence" value="ECO:0007669"/>
    <property type="project" value="UniProtKB-UniRule"/>
</dbReference>
<organism evidence="17 18">
    <name type="scientific">Nitrolancea hollandica Lb</name>
    <dbReference type="NCBI Taxonomy" id="1129897"/>
    <lineage>
        <taxon>Bacteria</taxon>
        <taxon>Pseudomonadati</taxon>
        <taxon>Thermomicrobiota</taxon>
        <taxon>Thermomicrobia</taxon>
        <taxon>Sphaerobacterales</taxon>
        <taxon>Sphaerobacterineae</taxon>
        <taxon>Sphaerobacteraceae</taxon>
        <taxon>Nitrolancea</taxon>
    </lineage>
</organism>
<feature type="active site" description="Proton acceptor" evidence="16">
    <location>
        <position position="134"/>
    </location>
</feature>
<evidence type="ECO:0000256" key="10">
    <source>
        <dbReference type="ARBA" id="ARBA00022777"/>
    </source>
</evidence>
<dbReference type="CDD" id="cd24015">
    <property type="entry name" value="ASKHA_NBD_PanK-III"/>
    <property type="match status" value="1"/>
</dbReference>
<keyword evidence="18" id="KW-1185">Reference proteome</keyword>
<feature type="binding site" evidence="16">
    <location>
        <begin position="31"/>
        <end position="38"/>
    </location>
    <ligand>
        <name>ATP</name>
        <dbReference type="ChEBI" id="CHEBI:30616"/>
    </ligand>
</feature>